<organism evidence="2 3">
    <name type="scientific">Diplodia seriata</name>
    <dbReference type="NCBI Taxonomy" id="420778"/>
    <lineage>
        <taxon>Eukaryota</taxon>
        <taxon>Fungi</taxon>
        <taxon>Dikarya</taxon>
        <taxon>Ascomycota</taxon>
        <taxon>Pezizomycotina</taxon>
        <taxon>Dothideomycetes</taxon>
        <taxon>Dothideomycetes incertae sedis</taxon>
        <taxon>Botryosphaeriales</taxon>
        <taxon>Botryosphaeriaceae</taxon>
        <taxon>Diplodia</taxon>
    </lineage>
</organism>
<evidence type="ECO:0000313" key="2">
    <source>
        <dbReference type="EMBL" id="OMP89328.1"/>
    </source>
</evidence>
<feature type="region of interest" description="Disordered" evidence="1">
    <location>
        <begin position="1"/>
        <end position="127"/>
    </location>
</feature>
<gene>
    <name evidence="2" type="ORF">BK809_0006051</name>
</gene>
<accession>A0A1S8BQ17</accession>
<feature type="compositionally biased region" description="Pro residues" evidence="1">
    <location>
        <begin position="65"/>
        <end position="77"/>
    </location>
</feature>
<proteinExistence type="predicted"/>
<feature type="compositionally biased region" description="Pro residues" evidence="1">
    <location>
        <begin position="89"/>
        <end position="109"/>
    </location>
</feature>
<feature type="compositionally biased region" description="Basic and acidic residues" evidence="1">
    <location>
        <begin position="78"/>
        <end position="88"/>
    </location>
</feature>
<dbReference type="OrthoDB" id="3189033at2759"/>
<reference evidence="2 3" key="1">
    <citation type="submission" date="2017-01" db="EMBL/GenBank/DDBJ databases">
        <title>Draft genome sequence of Diplodia seriata F98.1, a fungal species involved in grapevine trunk diseases.</title>
        <authorList>
            <person name="Robert-Siegwald G."/>
            <person name="Vallet J."/>
            <person name="Abou-Mansour E."/>
            <person name="Xu J."/>
            <person name="Rey P."/>
            <person name="Bertsch C."/>
            <person name="Rego C."/>
            <person name="Larignon P."/>
            <person name="Fontaine F."/>
            <person name="Lebrun M.-H."/>
        </authorList>
    </citation>
    <scope>NUCLEOTIDE SEQUENCE [LARGE SCALE GENOMIC DNA]</scope>
    <source>
        <strain evidence="2 3">F98.1</strain>
    </source>
</reference>
<feature type="compositionally biased region" description="Gly residues" evidence="1">
    <location>
        <begin position="234"/>
        <end position="243"/>
    </location>
</feature>
<protein>
    <recommendedName>
        <fullName evidence="4">Secreted protein</fullName>
    </recommendedName>
</protein>
<feature type="compositionally biased region" description="Low complexity" evidence="1">
    <location>
        <begin position="261"/>
        <end position="273"/>
    </location>
</feature>
<evidence type="ECO:0008006" key="4">
    <source>
        <dbReference type="Google" id="ProtNLM"/>
    </source>
</evidence>
<evidence type="ECO:0000313" key="3">
    <source>
        <dbReference type="Proteomes" id="UP000190776"/>
    </source>
</evidence>
<feature type="region of interest" description="Disordered" evidence="1">
    <location>
        <begin position="230"/>
        <end position="277"/>
    </location>
</feature>
<dbReference type="AlphaFoldDB" id="A0A1S8BQ17"/>
<feature type="compositionally biased region" description="Basic and acidic residues" evidence="1">
    <location>
        <begin position="406"/>
        <end position="419"/>
    </location>
</feature>
<comment type="caution">
    <text evidence="2">The sequence shown here is derived from an EMBL/GenBank/DDBJ whole genome shotgun (WGS) entry which is preliminary data.</text>
</comment>
<evidence type="ECO:0000256" key="1">
    <source>
        <dbReference type="SAM" id="MobiDB-lite"/>
    </source>
</evidence>
<sequence length="542" mass="58627">MDYHSGPVQEFYHPASPEGQDGEERPPPYPPRPHQEPESLPAEDQEEIPPPQPQPVEDHGDEKPPPYPPRPQQQPEPHPVETHDDEKPPPYPPRPDQQPATPYQPPPPPRRTRQVFPDDDPANPIHYTRDPHKLIAYLIPFPKPALPDTAPDAIPDRFIIYTPPPPPLSKPAEGEKEERMRKVQRKWQEEVREAKTSTAKTASWKGIKSRATRGIDWAVNQTTSSNLDFINRLGGDGGGGGSKQKGPAAPADTTTTHHDAPNAPTAPTAVPEASHSTAQKTVGLTDMVIVYPPSSTGATSADDPAAMRAEFVSSMLRTKTKAQRDAVLATGLLPVSFAVDVLATVVWPFGGLVEMDAVWMYSSMRGAKIARSTTRRLAASSAAPSSASTAVDGAGEGGDGNAEGDVGVKEAKQGAKDAEGGGGGGKGQGGEGEGDEEGKLKLTFTPSRRLDVLRRYLAARCHERDPKLFASPGGPSPTETEVLEAIGWAPSQTTGERRNWEDEQWEAAEVKDDFRQVVAKGAREWDGWCKAFAKDPEKALKK</sequence>
<feature type="region of interest" description="Disordered" evidence="1">
    <location>
        <begin position="379"/>
        <end position="441"/>
    </location>
</feature>
<dbReference type="Proteomes" id="UP000190776">
    <property type="component" value="Unassembled WGS sequence"/>
</dbReference>
<feature type="compositionally biased region" description="Gly residues" evidence="1">
    <location>
        <begin position="420"/>
        <end position="431"/>
    </location>
</feature>
<name>A0A1S8BQ17_9PEZI</name>
<feature type="compositionally biased region" description="Low complexity" evidence="1">
    <location>
        <begin position="379"/>
        <end position="393"/>
    </location>
</feature>
<dbReference type="EMBL" id="MSZU01000074">
    <property type="protein sequence ID" value="OMP89328.1"/>
    <property type="molecule type" value="Genomic_DNA"/>
</dbReference>